<evidence type="ECO:0000313" key="3">
    <source>
        <dbReference type="Proteomes" id="UP001148838"/>
    </source>
</evidence>
<feature type="compositionally biased region" description="Basic and acidic residues" evidence="1">
    <location>
        <begin position="49"/>
        <end position="74"/>
    </location>
</feature>
<comment type="caution">
    <text evidence="2">The sequence shown here is derived from an EMBL/GenBank/DDBJ whole genome shotgun (WGS) entry which is preliminary data.</text>
</comment>
<keyword evidence="3" id="KW-1185">Reference proteome</keyword>
<gene>
    <name evidence="2" type="ORF">ANN_14691</name>
</gene>
<protein>
    <recommendedName>
        <fullName evidence="4">DNA recombination and repair protein Rad51-like C-terminal domain-containing protein</fullName>
    </recommendedName>
</protein>
<sequence>MLKRVKNTSIGKFLVWPETPKREGEVDVERLSFLISQSYQDMHRKKREQKVVQENNKERENACRYEPRSDERPPRSQTAVPASLRDVREERIDSLQLGTSMLNHDTIQYAALCFFFCECAALLHYKIAIYRNRSRTRLATGVAQLVKALACSGMQLAVVTVNEVRHDLCRNLYGNGSDQETECSWNCDKDDTQADSVPLLQLDGAQNVVDFRSHAISLRSHSHIQGDERFMSPAVSNE</sequence>
<evidence type="ECO:0008006" key="4">
    <source>
        <dbReference type="Google" id="ProtNLM"/>
    </source>
</evidence>
<name>A0ABQ8SYG4_PERAM</name>
<reference evidence="2 3" key="1">
    <citation type="journal article" date="2022" name="Allergy">
        <title>Genome assembly and annotation of Periplaneta americana reveal a comprehensive cockroach allergen profile.</title>
        <authorList>
            <person name="Wang L."/>
            <person name="Xiong Q."/>
            <person name="Saelim N."/>
            <person name="Wang L."/>
            <person name="Nong W."/>
            <person name="Wan A.T."/>
            <person name="Shi M."/>
            <person name="Liu X."/>
            <person name="Cao Q."/>
            <person name="Hui J.H.L."/>
            <person name="Sookrung N."/>
            <person name="Leung T.F."/>
            <person name="Tungtrongchitr A."/>
            <person name="Tsui S.K.W."/>
        </authorList>
    </citation>
    <scope>NUCLEOTIDE SEQUENCE [LARGE SCALE GENOMIC DNA]</scope>
    <source>
        <strain evidence="2">PWHHKU_190912</strain>
    </source>
</reference>
<evidence type="ECO:0000256" key="1">
    <source>
        <dbReference type="SAM" id="MobiDB-lite"/>
    </source>
</evidence>
<dbReference type="Proteomes" id="UP001148838">
    <property type="component" value="Unassembled WGS sequence"/>
</dbReference>
<evidence type="ECO:0000313" key="2">
    <source>
        <dbReference type="EMBL" id="KAJ4438740.1"/>
    </source>
</evidence>
<accession>A0ABQ8SYG4</accession>
<organism evidence="2 3">
    <name type="scientific">Periplaneta americana</name>
    <name type="common">American cockroach</name>
    <name type="synonym">Blatta americana</name>
    <dbReference type="NCBI Taxonomy" id="6978"/>
    <lineage>
        <taxon>Eukaryota</taxon>
        <taxon>Metazoa</taxon>
        <taxon>Ecdysozoa</taxon>
        <taxon>Arthropoda</taxon>
        <taxon>Hexapoda</taxon>
        <taxon>Insecta</taxon>
        <taxon>Pterygota</taxon>
        <taxon>Neoptera</taxon>
        <taxon>Polyneoptera</taxon>
        <taxon>Dictyoptera</taxon>
        <taxon>Blattodea</taxon>
        <taxon>Blattoidea</taxon>
        <taxon>Blattidae</taxon>
        <taxon>Blattinae</taxon>
        <taxon>Periplaneta</taxon>
    </lineage>
</organism>
<dbReference type="EMBL" id="JAJSOF020000019">
    <property type="protein sequence ID" value="KAJ4438740.1"/>
    <property type="molecule type" value="Genomic_DNA"/>
</dbReference>
<feature type="region of interest" description="Disordered" evidence="1">
    <location>
        <begin position="45"/>
        <end position="81"/>
    </location>
</feature>
<proteinExistence type="predicted"/>